<feature type="transmembrane region" description="Helical" evidence="1">
    <location>
        <begin position="74"/>
        <end position="95"/>
    </location>
</feature>
<organism evidence="2 3">
    <name type="scientific">Acrobeloides nanus</name>
    <dbReference type="NCBI Taxonomy" id="290746"/>
    <lineage>
        <taxon>Eukaryota</taxon>
        <taxon>Metazoa</taxon>
        <taxon>Ecdysozoa</taxon>
        <taxon>Nematoda</taxon>
        <taxon>Chromadorea</taxon>
        <taxon>Rhabditida</taxon>
        <taxon>Tylenchina</taxon>
        <taxon>Cephalobomorpha</taxon>
        <taxon>Cephaloboidea</taxon>
        <taxon>Cephalobidae</taxon>
        <taxon>Acrobeloides</taxon>
    </lineage>
</organism>
<reference evidence="3" key="1">
    <citation type="submission" date="2022-11" db="UniProtKB">
        <authorList>
            <consortium name="WormBaseParasite"/>
        </authorList>
    </citation>
    <scope>IDENTIFICATION</scope>
</reference>
<keyword evidence="2" id="KW-1185">Reference proteome</keyword>
<dbReference type="Proteomes" id="UP000887540">
    <property type="component" value="Unplaced"/>
</dbReference>
<evidence type="ECO:0000313" key="3">
    <source>
        <dbReference type="WBParaSite" id="ACRNAN_scaffold121.g14522.t1"/>
    </source>
</evidence>
<proteinExistence type="predicted"/>
<name>A0A914CLA1_9BILA</name>
<keyword evidence="1" id="KW-1133">Transmembrane helix</keyword>
<keyword evidence="1" id="KW-0472">Membrane</keyword>
<evidence type="ECO:0000256" key="1">
    <source>
        <dbReference type="SAM" id="Phobius"/>
    </source>
</evidence>
<keyword evidence="1" id="KW-0812">Transmembrane</keyword>
<feature type="transmembrane region" description="Helical" evidence="1">
    <location>
        <begin position="30"/>
        <end position="54"/>
    </location>
</feature>
<protein>
    <submittedName>
        <fullName evidence="3">Uncharacterized protein</fullName>
    </submittedName>
</protein>
<accession>A0A914CLA1</accession>
<dbReference type="AlphaFoldDB" id="A0A914CLA1"/>
<sequence>MFNLILKRKKNSVQHANKEQAAHKSLQEKLFLIQNFGNLATFIILFIPHMVYAIGCNYDRWHCITGGDNDLVTLIYHISILLFLHNSRVTIWRFFDE</sequence>
<evidence type="ECO:0000313" key="2">
    <source>
        <dbReference type="Proteomes" id="UP000887540"/>
    </source>
</evidence>
<dbReference type="WBParaSite" id="ACRNAN_scaffold121.g14522.t1">
    <property type="protein sequence ID" value="ACRNAN_scaffold121.g14522.t1"/>
    <property type="gene ID" value="ACRNAN_scaffold121.g14522"/>
</dbReference>